<dbReference type="RefSeq" id="WP_111326235.1">
    <property type="nucleotide sequence ID" value="NZ_BIFX01000001.1"/>
</dbReference>
<dbReference type="GO" id="GO:0010288">
    <property type="term" value="P:response to lead ion"/>
    <property type="evidence" value="ECO:0007669"/>
    <property type="project" value="TreeGrafter"/>
</dbReference>
<reference evidence="2 3" key="1">
    <citation type="submission" date="2018-06" db="EMBL/GenBank/DDBJ databases">
        <title>Genomic Encyclopedia of Archaeal and Bacterial Type Strains, Phase II (KMG-II): from individual species to whole genera.</title>
        <authorList>
            <person name="Goeker M."/>
        </authorList>
    </citation>
    <scope>NUCLEOTIDE SEQUENCE [LARGE SCALE GENOMIC DNA]</scope>
    <source>
        <strain evidence="2 3">ATCC BAA-1881</strain>
    </source>
</reference>
<dbReference type="PRINTS" id="PR00778">
    <property type="entry name" value="HTHARSR"/>
</dbReference>
<accession>A0A326U677</accession>
<evidence type="ECO:0000313" key="3">
    <source>
        <dbReference type="Proteomes" id="UP000248806"/>
    </source>
</evidence>
<dbReference type="Proteomes" id="UP000248806">
    <property type="component" value="Unassembled WGS sequence"/>
</dbReference>
<dbReference type="InterPro" id="IPR036388">
    <property type="entry name" value="WH-like_DNA-bd_sf"/>
</dbReference>
<dbReference type="InterPro" id="IPR036390">
    <property type="entry name" value="WH_DNA-bd_sf"/>
</dbReference>
<dbReference type="PANTHER" id="PTHR39168:SF1">
    <property type="entry name" value="TRANSCRIPTIONAL REGULATORY PROTEIN"/>
    <property type="match status" value="1"/>
</dbReference>
<dbReference type="GO" id="GO:0003700">
    <property type="term" value="F:DNA-binding transcription factor activity"/>
    <property type="evidence" value="ECO:0007669"/>
    <property type="project" value="InterPro"/>
</dbReference>
<dbReference type="SMART" id="SM00418">
    <property type="entry name" value="HTH_ARSR"/>
    <property type="match status" value="1"/>
</dbReference>
<protein>
    <submittedName>
        <fullName evidence="2">DNA-binding transcriptional ArsR family regulator</fullName>
    </submittedName>
</protein>
<name>A0A326U677_THEHA</name>
<dbReference type="PROSITE" id="PS50987">
    <property type="entry name" value="HTH_ARSR_2"/>
    <property type="match status" value="1"/>
</dbReference>
<dbReference type="PANTHER" id="PTHR39168">
    <property type="entry name" value="TRANSCRIPTIONAL REGULATOR-RELATED"/>
    <property type="match status" value="1"/>
</dbReference>
<dbReference type="OrthoDB" id="9797716at2"/>
<dbReference type="Pfam" id="PF01022">
    <property type="entry name" value="HTH_5"/>
    <property type="match status" value="1"/>
</dbReference>
<dbReference type="Gene3D" id="1.10.10.10">
    <property type="entry name" value="Winged helix-like DNA-binding domain superfamily/Winged helix DNA-binding domain"/>
    <property type="match status" value="1"/>
</dbReference>
<dbReference type="SUPFAM" id="SSF46785">
    <property type="entry name" value="Winged helix' DNA-binding domain"/>
    <property type="match status" value="1"/>
</dbReference>
<dbReference type="EMBL" id="QKUF01000045">
    <property type="protein sequence ID" value="PZW19509.1"/>
    <property type="molecule type" value="Genomic_DNA"/>
</dbReference>
<comment type="caution">
    <text evidence="2">The sequence shown here is derived from an EMBL/GenBank/DDBJ whole genome shotgun (WGS) entry which is preliminary data.</text>
</comment>
<organism evidence="2 3">
    <name type="scientific">Thermosporothrix hazakensis</name>
    <dbReference type="NCBI Taxonomy" id="644383"/>
    <lineage>
        <taxon>Bacteria</taxon>
        <taxon>Bacillati</taxon>
        <taxon>Chloroflexota</taxon>
        <taxon>Ktedonobacteria</taxon>
        <taxon>Ktedonobacterales</taxon>
        <taxon>Thermosporotrichaceae</taxon>
        <taxon>Thermosporothrix</taxon>
    </lineage>
</organism>
<dbReference type="GO" id="GO:0032791">
    <property type="term" value="F:lead ion binding"/>
    <property type="evidence" value="ECO:0007669"/>
    <property type="project" value="TreeGrafter"/>
</dbReference>
<keyword evidence="3" id="KW-1185">Reference proteome</keyword>
<dbReference type="NCBIfam" id="NF033788">
    <property type="entry name" value="HTH_metalloreg"/>
    <property type="match status" value="1"/>
</dbReference>
<sequence>MQGDINIAPFAELLADPTRVTILLLLSDGRAFTAGELARKSKVAPSTISGHLRRLVDEGVLRMEKQGRNRFFTLRDPSITHVLEMLALYAPTQAIRTLSESEQASAVRQARMCYNHLAGELGVRITEAMERRGLVEALEEGYIVTAAGEEWLDTLRVDRSKLKKREPIFVPWHIDWSERRHHLAGALAAALARRLFELKWMFRLPDSRAVRLTDAGKQGLGEMLGLEVH</sequence>
<dbReference type="GO" id="GO:0046686">
    <property type="term" value="P:response to cadmium ion"/>
    <property type="evidence" value="ECO:0007669"/>
    <property type="project" value="TreeGrafter"/>
</dbReference>
<dbReference type="InterPro" id="IPR011991">
    <property type="entry name" value="ArsR-like_HTH"/>
</dbReference>
<gene>
    <name evidence="2" type="ORF">EI42_06018</name>
</gene>
<feature type="domain" description="HTH arsR-type" evidence="1">
    <location>
        <begin position="1"/>
        <end position="94"/>
    </location>
</feature>
<evidence type="ECO:0000259" key="1">
    <source>
        <dbReference type="PROSITE" id="PS50987"/>
    </source>
</evidence>
<dbReference type="InterPro" id="IPR001845">
    <property type="entry name" value="HTH_ArsR_DNA-bd_dom"/>
</dbReference>
<dbReference type="CDD" id="cd00090">
    <property type="entry name" value="HTH_ARSR"/>
    <property type="match status" value="1"/>
</dbReference>
<dbReference type="GO" id="GO:0097063">
    <property type="term" value="F:cadmium ion sensor activity"/>
    <property type="evidence" value="ECO:0007669"/>
    <property type="project" value="TreeGrafter"/>
</dbReference>
<keyword evidence="2" id="KW-0238">DNA-binding</keyword>
<dbReference type="GO" id="GO:0003677">
    <property type="term" value="F:DNA binding"/>
    <property type="evidence" value="ECO:0007669"/>
    <property type="project" value="UniProtKB-KW"/>
</dbReference>
<dbReference type="InterPro" id="IPR052543">
    <property type="entry name" value="HTH_Metal-responsive_Reg"/>
</dbReference>
<proteinExistence type="predicted"/>
<evidence type="ECO:0000313" key="2">
    <source>
        <dbReference type="EMBL" id="PZW19509.1"/>
    </source>
</evidence>
<dbReference type="AlphaFoldDB" id="A0A326U677"/>